<reference evidence="3 4" key="1">
    <citation type="journal article" date="2015" name="Genome Announc.">
        <title>Expanding the biotechnology potential of lactobacilli through comparative genomics of 213 strains and associated genera.</title>
        <authorList>
            <person name="Sun Z."/>
            <person name="Harris H.M."/>
            <person name="McCann A."/>
            <person name="Guo C."/>
            <person name="Argimon S."/>
            <person name="Zhang W."/>
            <person name="Yang X."/>
            <person name="Jeffery I.B."/>
            <person name="Cooney J.C."/>
            <person name="Kagawa T.F."/>
            <person name="Liu W."/>
            <person name="Song Y."/>
            <person name="Salvetti E."/>
            <person name="Wrobel A."/>
            <person name="Rasinkangas P."/>
            <person name="Parkhill J."/>
            <person name="Rea M.C."/>
            <person name="O'Sullivan O."/>
            <person name="Ritari J."/>
            <person name="Douillard F.P."/>
            <person name="Paul Ross R."/>
            <person name="Yang R."/>
            <person name="Briner A.E."/>
            <person name="Felis G.E."/>
            <person name="de Vos W.M."/>
            <person name="Barrangou R."/>
            <person name="Klaenhammer T.R."/>
            <person name="Caufield P.W."/>
            <person name="Cui Y."/>
            <person name="Zhang H."/>
            <person name="O'Toole P.W."/>
        </authorList>
    </citation>
    <scope>NUCLEOTIDE SEQUENCE [LARGE SCALE GENOMIC DNA]</scope>
    <source>
        <strain evidence="3 4">DSM 20509</strain>
    </source>
</reference>
<proteinExistence type="predicted"/>
<dbReference type="Gene3D" id="2.40.128.690">
    <property type="entry name" value="YycH protein, domain 3-like"/>
    <property type="match status" value="1"/>
</dbReference>
<keyword evidence="4" id="KW-1185">Reference proteome</keyword>
<evidence type="ECO:0000256" key="1">
    <source>
        <dbReference type="SAM" id="Phobius"/>
    </source>
</evidence>
<sequence>MNFKKIIWIFFLAFIVLDIFLIYSYTQQNDYVDATTNTVNGNEASSILKSIHNDQITTGKISQAKGAGYYIASADDDYLRDKADQLNFVSWAYNNHRLTVTFATMVKLGTNPQKTMKALLNKENQVINGKDYRYAASLSSKNTLVYTQLVHGKPVYSSAGQIRFTVKNGYVTGYTQGYLSKVQTLREKKETISQQRALVWLYQYNKLPSNSTIEWSDLGYTKLLAVNNSTIYIPTWNFYIKNNASGNYYYRRINAFTGTVMEED</sequence>
<evidence type="ECO:0000313" key="3">
    <source>
        <dbReference type="EMBL" id="KRM65071.1"/>
    </source>
</evidence>
<name>A0A0R2ADY9_9LACO</name>
<dbReference type="Proteomes" id="UP000051008">
    <property type="component" value="Unassembled WGS sequence"/>
</dbReference>
<dbReference type="AlphaFoldDB" id="A0A0R2ADY9"/>
<feature type="transmembrane region" description="Helical" evidence="1">
    <location>
        <begin position="7"/>
        <end position="25"/>
    </location>
</feature>
<gene>
    <name evidence="3" type="ORF">FC14_GL001551</name>
</gene>
<organism evidence="3 4">
    <name type="scientific">Ligilactobacillus agilis DSM 20509</name>
    <dbReference type="NCBI Taxonomy" id="1423718"/>
    <lineage>
        <taxon>Bacteria</taxon>
        <taxon>Bacillati</taxon>
        <taxon>Bacillota</taxon>
        <taxon>Bacilli</taxon>
        <taxon>Lactobacillales</taxon>
        <taxon>Lactobacillaceae</taxon>
        <taxon>Ligilactobacillus</taxon>
    </lineage>
</organism>
<comment type="caution">
    <text evidence="3">The sequence shown here is derived from an EMBL/GenBank/DDBJ whole genome shotgun (WGS) entry which is preliminary data.</text>
</comment>
<evidence type="ECO:0000313" key="4">
    <source>
        <dbReference type="Proteomes" id="UP000051008"/>
    </source>
</evidence>
<dbReference type="GO" id="GO:0016020">
    <property type="term" value="C:membrane"/>
    <property type="evidence" value="ECO:0007669"/>
    <property type="project" value="InterPro"/>
</dbReference>
<dbReference type="RefSeq" id="WP_056976448.1">
    <property type="nucleotide sequence ID" value="NZ_AYYP01000020.1"/>
</dbReference>
<dbReference type="GeneID" id="75136323"/>
<dbReference type="Pfam" id="PF09648">
    <property type="entry name" value="YycI"/>
    <property type="match status" value="1"/>
</dbReference>
<protein>
    <submittedName>
        <fullName evidence="3">YycH protein</fullName>
    </submittedName>
</protein>
<keyword evidence="1" id="KW-1133">Transmembrane helix</keyword>
<keyword evidence="1" id="KW-0812">Transmembrane</keyword>
<feature type="domain" description="Regulatory protein YycH-like" evidence="2">
    <location>
        <begin position="40"/>
        <end position="256"/>
    </location>
</feature>
<dbReference type="OrthoDB" id="2135943at2"/>
<dbReference type="EMBL" id="AYYP01000020">
    <property type="protein sequence ID" value="KRM65071.1"/>
    <property type="molecule type" value="Genomic_DNA"/>
</dbReference>
<accession>A0A0R2ADY9</accession>
<keyword evidence="1" id="KW-0472">Membrane</keyword>
<dbReference type="PATRIC" id="fig|1423718.3.peg.1616"/>
<dbReference type="InterPro" id="IPR018604">
    <property type="entry name" value="YycI-like"/>
</dbReference>
<evidence type="ECO:0000259" key="2">
    <source>
        <dbReference type="Pfam" id="PF09648"/>
    </source>
</evidence>